<keyword evidence="1" id="KW-1133">Transmembrane helix</keyword>
<dbReference type="WBParaSite" id="nRc.2.0.1.t45273-RA">
    <property type="protein sequence ID" value="nRc.2.0.1.t45273-RA"/>
    <property type="gene ID" value="nRc.2.0.1.g45273"/>
</dbReference>
<protein>
    <submittedName>
        <fullName evidence="3">Uncharacterized protein</fullName>
    </submittedName>
</protein>
<organism evidence="2 3">
    <name type="scientific">Romanomermis culicivorax</name>
    <name type="common">Nematode worm</name>
    <dbReference type="NCBI Taxonomy" id="13658"/>
    <lineage>
        <taxon>Eukaryota</taxon>
        <taxon>Metazoa</taxon>
        <taxon>Ecdysozoa</taxon>
        <taxon>Nematoda</taxon>
        <taxon>Enoplea</taxon>
        <taxon>Dorylaimia</taxon>
        <taxon>Mermithida</taxon>
        <taxon>Mermithoidea</taxon>
        <taxon>Mermithidae</taxon>
        <taxon>Romanomermis</taxon>
    </lineage>
</organism>
<evidence type="ECO:0000256" key="1">
    <source>
        <dbReference type="SAM" id="Phobius"/>
    </source>
</evidence>
<evidence type="ECO:0000313" key="2">
    <source>
        <dbReference type="Proteomes" id="UP000887565"/>
    </source>
</evidence>
<name>A0A915L2H1_ROMCU</name>
<evidence type="ECO:0000313" key="3">
    <source>
        <dbReference type="WBParaSite" id="nRc.2.0.1.t45273-RA"/>
    </source>
</evidence>
<keyword evidence="1" id="KW-0472">Membrane</keyword>
<feature type="transmembrane region" description="Helical" evidence="1">
    <location>
        <begin position="46"/>
        <end position="68"/>
    </location>
</feature>
<reference evidence="3" key="1">
    <citation type="submission" date="2022-11" db="UniProtKB">
        <authorList>
            <consortium name="WormBaseParasite"/>
        </authorList>
    </citation>
    <scope>IDENTIFICATION</scope>
</reference>
<proteinExistence type="predicted"/>
<dbReference type="AlphaFoldDB" id="A0A915L2H1"/>
<sequence length="121" mass="14039">MNMGKRKPCVSTIIWTENHHLMGSFREADKKNNMFLLCLVASFNDVQVWLIGSLGTFGNINLQIFIYMQKTPFLTPKRILSISNLSLGQWSDRNCFKKELLENLRESVFSKILLQTSTFDF</sequence>
<dbReference type="Proteomes" id="UP000887565">
    <property type="component" value="Unplaced"/>
</dbReference>
<accession>A0A915L2H1</accession>
<keyword evidence="2" id="KW-1185">Reference proteome</keyword>
<keyword evidence="1" id="KW-0812">Transmembrane</keyword>